<dbReference type="Proteomes" id="UP000315842">
    <property type="component" value="Unassembled WGS sequence"/>
</dbReference>
<dbReference type="EMBL" id="BJLP01000030">
    <property type="protein sequence ID" value="GEA81495.1"/>
    <property type="molecule type" value="Genomic_DNA"/>
</dbReference>
<keyword evidence="2" id="KW-1185">Reference proteome</keyword>
<evidence type="ECO:0000313" key="1">
    <source>
        <dbReference type="EMBL" id="GEA81495.1"/>
    </source>
</evidence>
<gene>
    <name evidence="1" type="ORF">CUD01_19390</name>
</gene>
<reference evidence="1 2" key="1">
    <citation type="submission" date="2019-06" db="EMBL/GenBank/DDBJ databases">
        <title>Whole genome shotgun sequence of Cellulomonas uda NBRC 3747.</title>
        <authorList>
            <person name="Hosoyama A."/>
            <person name="Uohara A."/>
            <person name="Ohji S."/>
            <person name="Ichikawa N."/>
        </authorList>
    </citation>
    <scope>NUCLEOTIDE SEQUENCE [LARGE SCALE GENOMIC DNA]</scope>
    <source>
        <strain evidence="1 2">NBRC 3747</strain>
    </source>
</reference>
<protein>
    <submittedName>
        <fullName evidence="1">Uncharacterized protein</fullName>
    </submittedName>
</protein>
<accession>A0A4Y3KEM4</accession>
<organism evidence="1 2">
    <name type="scientific">Cellulomonas uda</name>
    <dbReference type="NCBI Taxonomy" id="1714"/>
    <lineage>
        <taxon>Bacteria</taxon>
        <taxon>Bacillati</taxon>
        <taxon>Actinomycetota</taxon>
        <taxon>Actinomycetes</taxon>
        <taxon>Micrococcales</taxon>
        <taxon>Cellulomonadaceae</taxon>
        <taxon>Cellulomonas</taxon>
    </lineage>
</organism>
<evidence type="ECO:0000313" key="2">
    <source>
        <dbReference type="Proteomes" id="UP000315842"/>
    </source>
</evidence>
<dbReference type="AlphaFoldDB" id="A0A4Y3KEM4"/>
<sequence length="62" mass="6529">MFDANGGTLADRPVFAAGVKAHAPTTCSRDPARSVVHIPTDHPTRQMSELGTFPACPACPPR</sequence>
<name>A0A4Y3KEM4_CELUD</name>
<comment type="caution">
    <text evidence="1">The sequence shown here is derived from an EMBL/GenBank/DDBJ whole genome shotgun (WGS) entry which is preliminary data.</text>
</comment>
<proteinExistence type="predicted"/>